<organism evidence="1 2">
    <name type="scientific">Steinernema glaseri</name>
    <dbReference type="NCBI Taxonomy" id="37863"/>
    <lineage>
        <taxon>Eukaryota</taxon>
        <taxon>Metazoa</taxon>
        <taxon>Ecdysozoa</taxon>
        <taxon>Nematoda</taxon>
        <taxon>Chromadorea</taxon>
        <taxon>Rhabditida</taxon>
        <taxon>Tylenchina</taxon>
        <taxon>Panagrolaimomorpha</taxon>
        <taxon>Strongyloidoidea</taxon>
        <taxon>Steinernematidae</taxon>
        <taxon>Steinernema</taxon>
    </lineage>
</organism>
<keyword evidence="1" id="KW-1185">Reference proteome</keyword>
<protein>
    <submittedName>
        <fullName evidence="2">Uncharacterized protein</fullName>
    </submittedName>
</protein>
<name>A0A1I8A3X0_9BILA</name>
<accession>A0A1I8A3X0</accession>
<dbReference type="WBParaSite" id="L893_g32757.t1">
    <property type="protein sequence ID" value="L893_g32757.t1"/>
    <property type="gene ID" value="L893_g32757"/>
</dbReference>
<dbReference type="AlphaFoldDB" id="A0A1I8A3X0"/>
<evidence type="ECO:0000313" key="2">
    <source>
        <dbReference type="WBParaSite" id="L893_g32757.t1"/>
    </source>
</evidence>
<sequence>MLIRDLSDVPLHNHFGCKPIIDRSAPVTEIVAINLHTAADSQAAVRLQRDSHNGFVLTPPPLIFPKCTRGVGHDGHNLEELPMMDNVSSRLFVDQNWDHAWQDVRLSEL</sequence>
<evidence type="ECO:0000313" key="1">
    <source>
        <dbReference type="Proteomes" id="UP000095287"/>
    </source>
</evidence>
<proteinExistence type="predicted"/>
<dbReference type="Proteomes" id="UP000095287">
    <property type="component" value="Unplaced"/>
</dbReference>
<reference evidence="2" key="1">
    <citation type="submission" date="2016-11" db="UniProtKB">
        <authorList>
            <consortium name="WormBaseParasite"/>
        </authorList>
    </citation>
    <scope>IDENTIFICATION</scope>
</reference>